<dbReference type="GO" id="GO:0005524">
    <property type="term" value="F:ATP binding"/>
    <property type="evidence" value="ECO:0007669"/>
    <property type="project" value="UniProtKB-KW"/>
</dbReference>
<dbReference type="InterPro" id="IPR036537">
    <property type="entry name" value="Adaptor_Cbl_N_dom_sf"/>
</dbReference>
<dbReference type="SUPFAM" id="SSF56112">
    <property type="entry name" value="Protein kinase-like (PK-like)"/>
    <property type="match status" value="1"/>
</dbReference>
<dbReference type="InterPro" id="IPR008271">
    <property type="entry name" value="Ser/Thr_kinase_AS"/>
</dbReference>
<evidence type="ECO:0000256" key="4">
    <source>
        <dbReference type="ARBA" id="ARBA00022840"/>
    </source>
</evidence>
<evidence type="ECO:0000256" key="1">
    <source>
        <dbReference type="ARBA" id="ARBA00022679"/>
    </source>
</evidence>
<dbReference type="SMART" id="SM00220">
    <property type="entry name" value="S_TKc"/>
    <property type="match status" value="1"/>
</dbReference>
<dbReference type="InterPro" id="IPR001245">
    <property type="entry name" value="Ser-Thr/Tyr_kinase_cat_dom"/>
</dbReference>
<dbReference type="InterPro" id="IPR011009">
    <property type="entry name" value="Kinase-like_dom_sf"/>
</dbReference>
<protein>
    <submittedName>
        <fullName evidence="6">12404_t:CDS:1</fullName>
    </submittedName>
</protein>
<name>A0A9N9H1J6_9GLOM</name>
<dbReference type="CDD" id="cd21037">
    <property type="entry name" value="MLKL_NTD"/>
    <property type="match status" value="1"/>
</dbReference>
<accession>A0A9N9H1J6</accession>
<dbReference type="PROSITE" id="PS00108">
    <property type="entry name" value="PROTEIN_KINASE_ST"/>
    <property type="match status" value="1"/>
</dbReference>
<dbReference type="PANTHER" id="PTHR44329:SF288">
    <property type="entry name" value="MITOGEN-ACTIVATED PROTEIN KINASE KINASE KINASE 20"/>
    <property type="match status" value="1"/>
</dbReference>
<dbReference type="InterPro" id="IPR059179">
    <property type="entry name" value="MLKL-like_MCAfunc"/>
</dbReference>
<evidence type="ECO:0000256" key="3">
    <source>
        <dbReference type="ARBA" id="ARBA00022777"/>
    </source>
</evidence>
<keyword evidence="1" id="KW-0808">Transferase</keyword>
<dbReference type="Pfam" id="PF07714">
    <property type="entry name" value="PK_Tyr_Ser-Thr"/>
    <property type="match status" value="1"/>
</dbReference>
<dbReference type="InterPro" id="IPR051681">
    <property type="entry name" value="Ser/Thr_Kinases-Pseudokinases"/>
</dbReference>
<dbReference type="InterPro" id="IPR011990">
    <property type="entry name" value="TPR-like_helical_dom_sf"/>
</dbReference>
<dbReference type="PROSITE" id="PS50011">
    <property type="entry name" value="PROTEIN_KINASE_DOM"/>
    <property type="match status" value="1"/>
</dbReference>
<evidence type="ECO:0000313" key="6">
    <source>
        <dbReference type="EMBL" id="CAG8649865.1"/>
    </source>
</evidence>
<dbReference type="SUPFAM" id="SSF81901">
    <property type="entry name" value="HCP-like"/>
    <property type="match status" value="1"/>
</dbReference>
<dbReference type="EMBL" id="CAJVPL010004646">
    <property type="protein sequence ID" value="CAG8649865.1"/>
    <property type="molecule type" value="Genomic_DNA"/>
</dbReference>
<dbReference type="InterPro" id="IPR000719">
    <property type="entry name" value="Prot_kinase_dom"/>
</dbReference>
<evidence type="ECO:0000256" key="2">
    <source>
        <dbReference type="ARBA" id="ARBA00022741"/>
    </source>
</evidence>
<evidence type="ECO:0000313" key="7">
    <source>
        <dbReference type="Proteomes" id="UP000789831"/>
    </source>
</evidence>
<dbReference type="OrthoDB" id="2314769at2759"/>
<reference evidence="6" key="1">
    <citation type="submission" date="2021-06" db="EMBL/GenBank/DDBJ databases">
        <authorList>
            <person name="Kallberg Y."/>
            <person name="Tangrot J."/>
            <person name="Rosling A."/>
        </authorList>
    </citation>
    <scope>NUCLEOTIDE SEQUENCE</scope>
    <source>
        <strain evidence="6">MT106</strain>
    </source>
</reference>
<feature type="domain" description="Protein kinase" evidence="5">
    <location>
        <begin position="243"/>
        <end position="517"/>
    </location>
</feature>
<dbReference type="SMART" id="SM00671">
    <property type="entry name" value="SEL1"/>
    <property type="match status" value="2"/>
</dbReference>
<dbReference type="AlphaFoldDB" id="A0A9N9H1J6"/>
<comment type="caution">
    <text evidence="6">The sequence shown here is derived from an EMBL/GenBank/DDBJ whole genome shotgun (WGS) entry which is preliminary data.</text>
</comment>
<gene>
    <name evidence="6" type="ORF">AGERDE_LOCUS11358</name>
</gene>
<organism evidence="6 7">
    <name type="scientific">Ambispora gerdemannii</name>
    <dbReference type="NCBI Taxonomy" id="144530"/>
    <lineage>
        <taxon>Eukaryota</taxon>
        <taxon>Fungi</taxon>
        <taxon>Fungi incertae sedis</taxon>
        <taxon>Mucoromycota</taxon>
        <taxon>Glomeromycotina</taxon>
        <taxon>Glomeromycetes</taxon>
        <taxon>Archaeosporales</taxon>
        <taxon>Ambisporaceae</taxon>
        <taxon>Ambispora</taxon>
    </lineage>
</organism>
<dbReference type="GO" id="GO:0004674">
    <property type="term" value="F:protein serine/threonine kinase activity"/>
    <property type="evidence" value="ECO:0007669"/>
    <property type="project" value="TreeGrafter"/>
</dbReference>
<evidence type="ECO:0000259" key="5">
    <source>
        <dbReference type="PROSITE" id="PS50011"/>
    </source>
</evidence>
<keyword evidence="4" id="KW-0067">ATP-binding</keyword>
<keyword evidence="2" id="KW-0547">Nucleotide-binding</keyword>
<dbReference type="Gene3D" id="1.25.40.10">
    <property type="entry name" value="Tetratricopeptide repeat domain"/>
    <property type="match status" value="1"/>
</dbReference>
<keyword evidence="3" id="KW-0418">Kinase</keyword>
<dbReference type="Gene3D" id="1.20.930.20">
    <property type="entry name" value="Adaptor protein Cbl, N-terminal domain"/>
    <property type="match status" value="1"/>
</dbReference>
<sequence>MNSEVTSEVTMEVTSEVTMEVTSEVTREVTSLPNRQSHIGEIAITTLKATITVGETIGEMLPFAAAACKLANQIIEMVESAQRHKELCKKLSGRIQKATIRIKENHPTKDASLAIQVSYQNYKQILEEAVKYIRDLIKPGTFSQRTLKRFKSFLGSKDMLEYHDDLARRLDAAIQELQLDCILDTNKKVTCMKGKMDEIDSNIEKVISVKDTVEKLGSDTEKVLAQLAMLTKGAKFGRSRIYIDQSRVIDDGDDTEIKGKNKNIKKMLFDGCVAVAVYKVPTRDNVDNVQAERQKNIDYVHAERQAMILKELSACENIENFQGLMKKDEELYVVTRWAANYDLEKYLRSDIEILWEQKLKFAEGIAAALKFCHENDIFHHDVKSANVLLDEHLNVKLSNFGMARFFDDITTSVTGQMKSIRWTTPEKLKNPCVPYSKEMDVYGFGIVMWEIAARKEPFYQIEIDINVPDMIKNGERPSPIPNDIIPEYEEIMKWSWVEAFHRRPTMYQISCELHGLCKKYKSPFQGNGSNTSLSTTLSEIKKFDFKAQINEDEPVKPHTRPAWKDVTMALTNKNYKEAIERLELYAQSDAKEANLAKYYAGKLLYEGHHGVTKDEFKALVYLSEAAEKLPVSSFSEFAPMAQYLYADLCLKGERYDRENGIKYLEMAVKASEKNALFLFGTILWNGEHGFQIDTVKAREMFKSSKSRKAREMLKIIEAEKKTTA</sequence>
<dbReference type="Gene3D" id="1.10.510.10">
    <property type="entry name" value="Transferase(Phosphotransferase) domain 1"/>
    <property type="match status" value="1"/>
</dbReference>
<dbReference type="GO" id="GO:0007166">
    <property type="term" value="P:cell surface receptor signaling pathway"/>
    <property type="evidence" value="ECO:0007669"/>
    <property type="project" value="InterPro"/>
</dbReference>
<dbReference type="PANTHER" id="PTHR44329">
    <property type="entry name" value="SERINE/THREONINE-PROTEIN KINASE TNNI3K-RELATED"/>
    <property type="match status" value="1"/>
</dbReference>
<proteinExistence type="predicted"/>
<keyword evidence="7" id="KW-1185">Reference proteome</keyword>
<dbReference type="InterPro" id="IPR006597">
    <property type="entry name" value="Sel1-like"/>
</dbReference>
<dbReference type="Proteomes" id="UP000789831">
    <property type="component" value="Unassembled WGS sequence"/>
</dbReference>